<dbReference type="Pfam" id="PF11575">
    <property type="entry name" value="FhuF_C"/>
    <property type="match status" value="1"/>
</dbReference>
<dbReference type="GO" id="GO:0051537">
    <property type="term" value="F:2 iron, 2 sulfur cluster binding"/>
    <property type="evidence" value="ECO:0007669"/>
    <property type="project" value="InterPro"/>
</dbReference>
<organism evidence="2 3">
    <name type="scientific">Achromobacter deleyi</name>
    <dbReference type="NCBI Taxonomy" id="1353891"/>
    <lineage>
        <taxon>Bacteria</taxon>
        <taxon>Pseudomonadati</taxon>
        <taxon>Pseudomonadota</taxon>
        <taxon>Betaproteobacteria</taxon>
        <taxon>Burkholderiales</taxon>
        <taxon>Alcaligenaceae</taxon>
        <taxon>Achromobacter</taxon>
    </lineage>
</organism>
<evidence type="ECO:0000313" key="3">
    <source>
        <dbReference type="Proteomes" id="UP000494111"/>
    </source>
</evidence>
<dbReference type="EMBL" id="CADIJO010000042">
    <property type="protein sequence ID" value="CAB3742806.1"/>
    <property type="molecule type" value="Genomic_DNA"/>
</dbReference>
<accession>A0A6S7BU06</accession>
<sequence length="249" mass="27427">MNRDLDDLLDLTDRLVPGLSGQVAPATAPGIRPGADNGALIAQLRDCWQRRYPEAGPHYLALRCWGLLIWQPVYLSVFAAHRSPIVPDLSSMNQPVPPDGFVIGYTLDPHEPLRGSLLERMQAAAAQLRNICATFYRELTQVLRVSPRAAESMQADCVLYALLAARQGDCAAANAWAQEQAAHWLGLLGIDGRSGYLTYERASLPVIAVDRQVCCHYFRRRDGDYCSTCPKLDLAERIARIDAESAVPA</sequence>
<feature type="domain" description="Ferric siderophore reductase C-terminal" evidence="1">
    <location>
        <begin position="211"/>
        <end position="231"/>
    </location>
</feature>
<proteinExistence type="predicted"/>
<evidence type="ECO:0000259" key="1">
    <source>
        <dbReference type="Pfam" id="PF11575"/>
    </source>
</evidence>
<name>A0A6S7BU06_9BURK</name>
<gene>
    <name evidence="2" type="ORF">LMG3458_06001</name>
</gene>
<dbReference type="InterPro" id="IPR023998">
    <property type="entry name" value="FCR-like"/>
</dbReference>
<evidence type="ECO:0000313" key="2">
    <source>
        <dbReference type="EMBL" id="CAB3742806.1"/>
    </source>
</evidence>
<dbReference type="AlphaFoldDB" id="A0A6S7BU06"/>
<dbReference type="NCBIfam" id="TIGR03950">
    <property type="entry name" value="sidero_Fe_reduc"/>
    <property type="match status" value="1"/>
</dbReference>
<dbReference type="Proteomes" id="UP000494111">
    <property type="component" value="Unassembled WGS sequence"/>
</dbReference>
<dbReference type="RefSeq" id="WP_025136533.1">
    <property type="nucleotide sequence ID" value="NZ_CADIJO010000042.1"/>
</dbReference>
<protein>
    <recommendedName>
        <fullName evidence="1">Ferric siderophore reductase C-terminal domain-containing protein</fullName>
    </recommendedName>
</protein>
<reference evidence="2 3" key="1">
    <citation type="submission" date="2020-04" db="EMBL/GenBank/DDBJ databases">
        <authorList>
            <person name="De Canck E."/>
        </authorList>
    </citation>
    <scope>NUCLEOTIDE SEQUENCE [LARGE SCALE GENOMIC DNA]</scope>
    <source>
        <strain evidence="2 3">LMG 3458</strain>
    </source>
</reference>
<dbReference type="InterPro" id="IPR024726">
    <property type="entry name" value="FhuF_C"/>
</dbReference>